<dbReference type="InterPro" id="IPR000015">
    <property type="entry name" value="Fimb_usher"/>
</dbReference>
<protein>
    <submittedName>
        <fullName evidence="2">PapC protein</fullName>
    </submittedName>
</protein>
<dbReference type="InterPro" id="IPR043142">
    <property type="entry name" value="PapC-like_C_sf"/>
</dbReference>
<organism evidence="2 3">
    <name type="scientific">Escherichia coli</name>
    <dbReference type="NCBI Taxonomy" id="562"/>
    <lineage>
        <taxon>Bacteria</taxon>
        <taxon>Pseudomonadati</taxon>
        <taxon>Pseudomonadota</taxon>
        <taxon>Gammaproteobacteria</taxon>
        <taxon>Enterobacterales</taxon>
        <taxon>Enterobacteriaceae</taxon>
        <taxon>Escherichia</taxon>
    </lineage>
</organism>
<accession>A0A2X1JMP8</accession>
<proteinExistence type="predicted"/>
<dbReference type="PANTHER" id="PTHR30451:SF10">
    <property type="entry name" value="OUTER MEMBRANE USHER PROTEIN YFCU-RELATED"/>
    <property type="match status" value="1"/>
</dbReference>
<dbReference type="GO" id="GO:0015473">
    <property type="term" value="F:fimbrial usher porin activity"/>
    <property type="evidence" value="ECO:0007669"/>
    <property type="project" value="InterPro"/>
</dbReference>
<feature type="domain" description="PapC-like C-terminal" evidence="1">
    <location>
        <begin position="89"/>
        <end position="144"/>
    </location>
</feature>
<dbReference type="GO" id="GO:0009297">
    <property type="term" value="P:pilus assembly"/>
    <property type="evidence" value="ECO:0007669"/>
    <property type="project" value="InterPro"/>
</dbReference>
<dbReference type="Pfam" id="PF13953">
    <property type="entry name" value="PapC_C"/>
    <property type="match status" value="1"/>
</dbReference>
<evidence type="ECO:0000313" key="3">
    <source>
        <dbReference type="Proteomes" id="UP000254877"/>
    </source>
</evidence>
<dbReference type="EMBL" id="UGAB01000002">
    <property type="protein sequence ID" value="STF41395.1"/>
    <property type="molecule type" value="Genomic_DNA"/>
</dbReference>
<dbReference type="PANTHER" id="PTHR30451">
    <property type="entry name" value="OUTER MEMBRANE USHER PROTEIN"/>
    <property type="match status" value="1"/>
</dbReference>
<dbReference type="Gene3D" id="2.60.40.2070">
    <property type="match status" value="1"/>
</dbReference>
<dbReference type="FunFam" id="2.60.40.2070:FF:000003">
    <property type="entry name" value="Putative fimbrial outer membrane usher"/>
    <property type="match status" value="1"/>
</dbReference>
<dbReference type="Proteomes" id="UP000254877">
    <property type="component" value="Unassembled WGS sequence"/>
</dbReference>
<dbReference type="GO" id="GO:0009279">
    <property type="term" value="C:cell outer membrane"/>
    <property type="evidence" value="ECO:0007669"/>
    <property type="project" value="TreeGrafter"/>
</dbReference>
<dbReference type="Pfam" id="PF00577">
    <property type="entry name" value="Usher"/>
    <property type="match status" value="1"/>
</dbReference>
<sequence>MSGGTRLLVDTDGVGGVPVDGGQVVTNRWGTGVVTDISSYYRNTTSVDLKRLPDDVEATRSVVESALTEGAIGYRKFSVLKGKRLFAILRLADGSQPPFGASVTSEKGRELGMVADEGLAWLSGVTPGETLSVNWDGKIQCQVNVPETAISDQQLLLPCTPQK</sequence>
<dbReference type="AlphaFoldDB" id="A0A2X1JMP8"/>
<gene>
    <name evidence="2" type="primary">papC_2_1</name>
    <name evidence="2" type="ORF">NCTC7928_01996</name>
</gene>
<evidence type="ECO:0000259" key="1">
    <source>
        <dbReference type="Pfam" id="PF13953"/>
    </source>
</evidence>
<dbReference type="InterPro" id="IPR042186">
    <property type="entry name" value="FimD_plug_dom"/>
</dbReference>
<reference evidence="2 3" key="1">
    <citation type="submission" date="2018-06" db="EMBL/GenBank/DDBJ databases">
        <authorList>
            <consortium name="Pathogen Informatics"/>
            <person name="Doyle S."/>
        </authorList>
    </citation>
    <scope>NUCLEOTIDE SEQUENCE [LARGE SCALE GENOMIC DNA]</scope>
    <source>
        <strain evidence="2 3">NCTC7928</strain>
    </source>
</reference>
<evidence type="ECO:0000313" key="2">
    <source>
        <dbReference type="EMBL" id="STF41395.1"/>
    </source>
</evidence>
<name>A0A2X1JMP8_ECOLX</name>
<dbReference type="Gene3D" id="2.60.40.2610">
    <property type="entry name" value="Outer membrane usher protein FimD, plug domain"/>
    <property type="match status" value="1"/>
</dbReference>
<dbReference type="InterPro" id="IPR025949">
    <property type="entry name" value="PapC-like_C"/>
</dbReference>